<reference evidence="1" key="1">
    <citation type="submission" date="2019-04" db="EMBL/GenBank/DDBJ databases">
        <authorList>
            <person name="Alioto T."/>
            <person name="Alioto T."/>
        </authorList>
    </citation>
    <scope>NUCLEOTIDE SEQUENCE [LARGE SCALE GENOMIC DNA]</scope>
</reference>
<comment type="caution">
    <text evidence="1">The sequence shown here is derived from an EMBL/GenBank/DDBJ whole genome shotgun (WGS) entry which is preliminary data.</text>
</comment>
<dbReference type="EMBL" id="CABDUW010002810">
    <property type="protein sequence ID" value="VTJ88089.1"/>
    <property type="molecule type" value="Genomic_DNA"/>
</dbReference>
<sequence>GRRKLKNLKRKVKEKILKMYWLQRQLKKLKTFLPQRSKKVPSVSSSVFTWIGTMAMDFSFLSLLHNTLERTLASQILQDKSNRDSRNTYMTLISALKL</sequence>
<proteinExistence type="predicted"/>
<dbReference type="Proteomes" id="UP000335636">
    <property type="component" value="Unassembled WGS sequence"/>
</dbReference>
<name>A0A5E4D541_MARMO</name>
<gene>
    <name evidence="1" type="ORF">MONAX_5E036736</name>
</gene>
<protein>
    <submittedName>
        <fullName evidence="1">Uncharacterized protein</fullName>
    </submittedName>
</protein>
<evidence type="ECO:0000313" key="1">
    <source>
        <dbReference type="EMBL" id="VTJ88089.1"/>
    </source>
</evidence>
<accession>A0A5E4D541</accession>
<evidence type="ECO:0000313" key="2">
    <source>
        <dbReference type="Proteomes" id="UP000335636"/>
    </source>
</evidence>
<keyword evidence="2" id="KW-1185">Reference proteome</keyword>
<dbReference type="AlphaFoldDB" id="A0A5E4D541"/>
<organism evidence="1 2">
    <name type="scientific">Marmota monax</name>
    <name type="common">Woodchuck</name>
    <dbReference type="NCBI Taxonomy" id="9995"/>
    <lineage>
        <taxon>Eukaryota</taxon>
        <taxon>Metazoa</taxon>
        <taxon>Chordata</taxon>
        <taxon>Craniata</taxon>
        <taxon>Vertebrata</taxon>
        <taxon>Euteleostomi</taxon>
        <taxon>Mammalia</taxon>
        <taxon>Eutheria</taxon>
        <taxon>Euarchontoglires</taxon>
        <taxon>Glires</taxon>
        <taxon>Rodentia</taxon>
        <taxon>Sciuromorpha</taxon>
        <taxon>Sciuridae</taxon>
        <taxon>Xerinae</taxon>
        <taxon>Marmotini</taxon>
        <taxon>Marmota</taxon>
    </lineage>
</organism>
<feature type="non-terminal residue" evidence="1">
    <location>
        <position position="1"/>
    </location>
</feature>